<protein>
    <submittedName>
        <fullName evidence="2">Uncharacterized protein</fullName>
    </submittedName>
</protein>
<proteinExistence type="predicted"/>
<feature type="transmembrane region" description="Helical" evidence="1">
    <location>
        <begin position="391"/>
        <end position="410"/>
    </location>
</feature>
<evidence type="ECO:0000313" key="2">
    <source>
        <dbReference type="EMBL" id="SEC26055.1"/>
    </source>
</evidence>
<keyword evidence="3" id="KW-1185">Reference proteome</keyword>
<feature type="transmembrane region" description="Helical" evidence="1">
    <location>
        <begin position="452"/>
        <end position="482"/>
    </location>
</feature>
<dbReference type="AlphaFoldDB" id="A0A1H4R2G7"/>
<dbReference type="OrthoDB" id="3648554at2"/>
<organism evidence="2 3">
    <name type="scientific">Amycolatopsis tolypomycina</name>
    <dbReference type="NCBI Taxonomy" id="208445"/>
    <lineage>
        <taxon>Bacteria</taxon>
        <taxon>Bacillati</taxon>
        <taxon>Actinomycetota</taxon>
        <taxon>Actinomycetes</taxon>
        <taxon>Pseudonocardiales</taxon>
        <taxon>Pseudonocardiaceae</taxon>
        <taxon>Amycolatopsis</taxon>
    </lineage>
</organism>
<feature type="transmembrane region" description="Helical" evidence="1">
    <location>
        <begin position="422"/>
        <end position="440"/>
    </location>
</feature>
<dbReference type="Proteomes" id="UP000199622">
    <property type="component" value="Unassembled WGS sequence"/>
</dbReference>
<dbReference type="EMBL" id="FNSO01000004">
    <property type="protein sequence ID" value="SEC26055.1"/>
    <property type="molecule type" value="Genomic_DNA"/>
</dbReference>
<dbReference type="RefSeq" id="WP_091307667.1">
    <property type="nucleotide sequence ID" value="NZ_FNSO01000004.1"/>
</dbReference>
<gene>
    <name evidence="2" type="ORF">SAMN04489727_3130</name>
</gene>
<accession>A0A1H4R2G7</accession>
<feature type="transmembrane region" description="Helical" evidence="1">
    <location>
        <begin position="364"/>
        <end position="385"/>
    </location>
</feature>
<sequence length="729" mass="75902">MSGDRPSAVKVLDIRDGGADLSFLDKLNRASAHRLGLTARVVVVDNTQSLLDNHLRFQRLVSLHHVRAVICVAVGPIDVGGEISLRQSSAFRAAGVTLWVGDEWGSTWAGGGARPEPIVDGTPALPLLVAALGSPQVFDEVYETVRRVPYQAACPGLDVVRPRTGGADLDAVRATLLEELAQRSRSAGPVAGVPGPARARSPLDPVRDVVTAGSDLDVGRRALRDAVAAMADQAAATAATTGLVRAGGAVDTDRLRRAAAGHFGALDRMLNLMDRESAGQDAGADLRRLGVPAADPPDHPRLAGLMAGLVREELGRGRSLRDLSTALRRVSNRSMIRDTDVVRAELASLREVFEARPAAAPRRVWAVPAAIGSAVAALLAAGAAWASASVVAGGVAALLWSALLALFLFHLPGTGSATGTRAGLLGVGTVAVAAAAYGGWTGATAEVVPAPGAAAAAAAGLVVLTAVLWCRAATAWLVALGLPDLDRALGRAEAITTERVADHVRSLEHRRRLSDAALLLASDGNALADFYLARAAERRAGGQGRTAEIPAELRAVLRGDLVSLVLRALDEHLRAIGSAAVLAADPSGVTTKAARDLAAYEAFVAGHGVYDRPPMIEDDGFRAELNQGFWQSSDAAKRILRSDGRAELTQLCQVGDIHALDVSWDHVQVLRFAPAPAQRVLLEAGSGADVVTTNLDMAGVLRLVPLGAGRVTHEYPATADGPDEQEHAR</sequence>
<name>A0A1H4R2G7_9PSEU</name>
<evidence type="ECO:0000256" key="1">
    <source>
        <dbReference type="SAM" id="Phobius"/>
    </source>
</evidence>
<keyword evidence="1" id="KW-0472">Membrane</keyword>
<dbReference type="STRING" id="208445.SAMN04489727_3130"/>
<evidence type="ECO:0000313" key="3">
    <source>
        <dbReference type="Proteomes" id="UP000199622"/>
    </source>
</evidence>
<keyword evidence="1" id="KW-1133">Transmembrane helix</keyword>
<reference evidence="3" key="1">
    <citation type="submission" date="2016-10" db="EMBL/GenBank/DDBJ databases">
        <authorList>
            <person name="Varghese N."/>
            <person name="Submissions S."/>
        </authorList>
    </citation>
    <scope>NUCLEOTIDE SEQUENCE [LARGE SCALE GENOMIC DNA]</scope>
    <source>
        <strain evidence="3">DSM 44544</strain>
    </source>
</reference>
<keyword evidence="1" id="KW-0812">Transmembrane</keyword>